<dbReference type="Gramene" id="TraesJUL5B03G02914570.1">
    <property type="protein sequence ID" value="TraesJUL5B03G02914570.1"/>
    <property type="gene ID" value="TraesJUL5B03G02914570"/>
</dbReference>
<dbReference type="OMA" id="FLCTHFC"/>
<dbReference type="AlphaFoldDB" id="A0A3B6LM46"/>
<evidence type="ECO:0000259" key="1">
    <source>
        <dbReference type="PROSITE" id="PS50181"/>
    </source>
</evidence>
<dbReference type="PANTHER" id="PTHR31900:SF27">
    <property type="entry name" value="FBD DOMAIN-CONTAINING PROTEIN"/>
    <property type="match status" value="1"/>
</dbReference>
<dbReference type="EnsemblPlants" id="TraesCS5B02G207000.1">
    <property type="protein sequence ID" value="TraesCS5B02G207000.1"/>
    <property type="gene ID" value="TraesCS5B02G207000"/>
</dbReference>
<dbReference type="InterPro" id="IPR036047">
    <property type="entry name" value="F-box-like_dom_sf"/>
</dbReference>
<dbReference type="Gramene" id="TraesLAC5B03G02846860.1">
    <property type="protein sequence ID" value="TraesLAC5B03G02846860.1"/>
    <property type="gene ID" value="TraesLAC5B03G02846860"/>
</dbReference>
<dbReference type="InterPro" id="IPR032675">
    <property type="entry name" value="LRR_dom_sf"/>
</dbReference>
<dbReference type="Gramene" id="TraesKAR5B01G0246130.1">
    <property type="protein sequence ID" value="cds.TraesKAR5B01G0246130.1"/>
    <property type="gene ID" value="TraesKAR5B01G0246130"/>
</dbReference>
<keyword evidence="3" id="KW-1185">Reference proteome</keyword>
<accession>A0A3B6LM46</accession>
<dbReference type="PANTHER" id="PTHR31900">
    <property type="entry name" value="F-BOX/RNI SUPERFAMILY PROTEIN-RELATED"/>
    <property type="match status" value="1"/>
</dbReference>
<feature type="domain" description="F-box" evidence="1">
    <location>
        <begin position="15"/>
        <end position="49"/>
    </location>
</feature>
<dbReference type="OrthoDB" id="629734at2759"/>
<dbReference type="Pfam" id="PF00646">
    <property type="entry name" value="F-box"/>
    <property type="match status" value="1"/>
</dbReference>
<dbReference type="Gramene" id="TraesCS5B03G0551300.1">
    <property type="protein sequence ID" value="TraesCS5B03G0551300.1.CDS"/>
    <property type="gene ID" value="TraesCS5B03G0551300"/>
</dbReference>
<dbReference type="InterPro" id="IPR055411">
    <property type="entry name" value="LRR_FXL15/At3g58940/PEG3-like"/>
</dbReference>
<dbReference type="Proteomes" id="UP000019116">
    <property type="component" value="Chromosome 5B"/>
</dbReference>
<dbReference type="PROSITE" id="PS50181">
    <property type="entry name" value="FBOX"/>
    <property type="match status" value="1"/>
</dbReference>
<dbReference type="InterPro" id="IPR001810">
    <property type="entry name" value="F-box_dom"/>
</dbReference>
<protein>
    <recommendedName>
        <fullName evidence="1">F-box domain-containing protein</fullName>
    </recommendedName>
</protein>
<gene>
    <name evidence="2" type="primary">LOC123111945</name>
</gene>
<organism evidence="2">
    <name type="scientific">Triticum aestivum</name>
    <name type="common">Wheat</name>
    <dbReference type="NCBI Taxonomy" id="4565"/>
    <lineage>
        <taxon>Eukaryota</taxon>
        <taxon>Viridiplantae</taxon>
        <taxon>Streptophyta</taxon>
        <taxon>Embryophyta</taxon>
        <taxon>Tracheophyta</taxon>
        <taxon>Spermatophyta</taxon>
        <taxon>Magnoliopsida</taxon>
        <taxon>Liliopsida</taxon>
        <taxon>Poales</taxon>
        <taxon>Poaceae</taxon>
        <taxon>BOP clade</taxon>
        <taxon>Pooideae</taxon>
        <taxon>Triticodae</taxon>
        <taxon>Triticeae</taxon>
        <taxon>Triticinae</taxon>
        <taxon>Triticum</taxon>
    </lineage>
</organism>
<sequence>MAPSRRRARSSEPAADLLTSLPPLLLDSILTRLDLRDAVRTSALSRAWRRRWVDLPCLSLSRIGRGGIPAVAVDSVLLRYPGNISNFSIHSLDTHSARRVDDWLIAVRNRGVKSIDLKGPAPAFALHSSVFLCTSLVCLKLHLCLIPPLPVEFTGFPVLKQLELSGVTFPPNGQIQLEAIIKASPLLDTLSLIYVDTYSEAFPGWVIWGANLRRLTIVSKDNHGWQVAELPNLHEATINLQSCENFSDFGGLLAGLAQVRKLVLNKCYPPFTEGHILETLPCTFDNLKSLTLWTHFEETPTILSTFCLLRNAPNLEELDIVIEGFLDEEEADGEFQNAQWTDGMCPNLQVVRLKGVLCSSNEMCFIQLLLSKATVLRTMSINLGYGSLKSSEDALRELITYRRASPHAQIFFDGK</sequence>
<dbReference type="Gramene" id="TraesCS5B02G207000.1">
    <property type="protein sequence ID" value="TraesCS5B02G207000.1"/>
    <property type="gene ID" value="TraesCS5B02G207000"/>
</dbReference>
<dbReference type="Gramene" id="TraesPARA_EIv1.0_1682280.1">
    <property type="protein sequence ID" value="TraesPARA_EIv1.0_1682280.1.CDS"/>
    <property type="gene ID" value="TraesPARA_EIv1.0_1682280"/>
</dbReference>
<dbReference type="Gene3D" id="3.80.10.10">
    <property type="entry name" value="Ribonuclease Inhibitor"/>
    <property type="match status" value="1"/>
</dbReference>
<dbReference type="SUPFAM" id="SSF81383">
    <property type="entry name" value="F-box domain"/>
    <property type="match status" value="1"/>
</dbReference>
<dbReference type="SUPFAM" id="SSF52047">
    <property type="entry name" value="RNI-like"/>
    <property type="match status" value="1"/>
</dbReference>
<reference evidence="2" key="2">
    <citation type="submission" date="2018-10" db="UniProtKB">
        <authorList>
            <consortium name="EnsemblPlants"/>
        </authorList>
    </citation>
    <scope>IDENTIFICATION</scope>
</reference>
<dbReference type="Gramene" id="TraesSYM7B03G04127820.1">
    <property type="protein sequence ID" value="TraesSYM7B03G04127820.1"/>
    <property type="gene ID" value="TraesSYM7B03G04127820"/>
</dbReference>
<dbReference type="Gramene" id="TraesMAC5B03G02892620.1">
    <property type="protein sequence ID" value="TraesMAC5B03G02892620.1"/>
    <property type="gene ID" value="TraesMAC5B03G02892620"/>
</dbReference>
<reference evidence="2" key="1">
    <citation type="submission" date="2018-08" db="EMBL/GenBank/DDBJ databases">
        <authorList>
            <person name="Rossello M."/>
        </authorList>
    </citation>
    <scope>NUCLEOTIDE SEQUENCE [LARGE SCALE GENOMIC DNA]</scope>
    <source>
        <strain evidence="2">cv. Chinese Spring</strain>
    </source>
</reference>
<dbReference type="GeneID" id="123111945"/>
<dbReference type="Gramene" id="TraesARI7B03G04213450.1">
    <property type="protein sequence ID" value="TraesARI7B03G04213450.1"/>
    <property type="gene ID" value="TraesARI7B03G04213450"/>
</dbReference>
<evidence type="ECO:0000313" key="2">
    <source>
        <dbReference type="EnsemblPlants" id="TraesCS5B02G207000.1"/>
    </source>
</evidence>
<dbReference type="Gramene" id="TraesLDM5B03G02895720.1">
    <property type="protein sequence ID" value="TraesLDM5B03G02895720.1"/>
    <property type="gene ID" value="TraesLDM5B03G02895720"/>
</dbReference>
<dbReference type="InterPro" id="IPR050232">
    <property type="entry name" value="FBL13/AtMIF1-like"/>
</dbReference>
<dbReference type="Gramene" id="TraesNOR5B03G02920040.1">
    <property type="protein sequence ID" value="TraesNOR5B03G02920040.1"/>
    <property type="gene ID" value="TraesNOR5B03G02920040"/>
</dbReference>
<proteinExistence type="predicted"/>
<dbReference type="STRING" id="4565.A0A3B6LM46"/>
<dbReference type="Gramene" id="TraesSTA5B03G02885010.1">
    <property type="protein sequence ID" value="TraesSTA5B03G02885010.1"/>
    <property type="gene ID" value="TraesSTA5B03G02885010"/>
</dbReference>
<evidence type="ECO:0000313" key="3">
    <source>
        <dbReference type="Proteomes" id="UP000019116"/>
    </source>
</evidence>
<dbReference type="Pfam" id="PF24758">
    <property type="entry name" value="LRR_At5g56370"/>
    <property type="match status" value="1"/>
</dbReference>
<name>A0A3B6LM46_WHEAT</name>
<dbReference type="RefSeq" id="XP_044388763.1">
    <property type="nucleotide sequence ID" value="XM_044532828.1"/>
</dbReference>